<dbReference type="EMBL" id="AZBU02000005">
    <property type="protein sequence ID" value="TKR77014.1"/>
    <property type="molecule type" value="Genomic_DNA"/>
</dbReference>
<evidence type="ECO:0000313" key="2">
    <source>
        <dbReference type="Proteomes" id="UP000298663"/>
    </source>
</evidence>
<dbReference type="AlphaFoldDB" id="A0A4U5N3Z7"/>
<dbReference type="STRING" id="34508.A0A4U5N3Z7"/>
<gene>
    <name evidence="1" type="ORF">L596_018065</name>
</gene>
<name>A0A4U5N3Z7_STECR</name>
<proteinExistence type="predicted"/>
<organism evidence="1 2">
    <name type="scientific">Steinernema carpocapsae</name>
    <name type="common">Entomopathogenic nematode</name>
    <dbReference type="NCBI Taxonomy" id="34508"/>
    <lineage>
        <taxon>Eukaryota</taxon>
        <taxon>Metazoa</taxon>
        <taxon>Ecdysozoa</taxon>
        <taxon>Nematoda</taxon>
        <taxon>Chromadorea</taxon>
        <taxon>Rhabditida</taxon>
        <taxon>Tylenchina</taxon>
        <taxon>Panagrolaimomorpha</taxon>
        <taxon>Strongyloidoidea</taxon>
        <taxon>Steinernematidae</taxon>
        <taxon>Steinernema</taxon>
    </lineage>
</organism>
<reference evidence="1 2" key="1">
    <citation type="journal article" date="2015" name="Genome Biol.">
        <title>Comparative genomics of Steinernema reveals deeply conserved gene regulatory networks.</title>
        <authorList>
            <person name="Dillman A.R."/>
            <person name="Macchietto M."/>
            <person name="Porter C.F."/>
            <person name="Rogers A."/>
            <person name="Williams B."/>
            <person name="Antoshechkin I."/>
            <person name="Lee M.M."/>
            <person name="Goodwin Z."/>
            <person name="Lu X."/>
            <person name="Lewis E.E."/>
            <person name="Goodrich-Blair H."/>
            <person name="Stock S.P."/>
            <person name="Adams B.J."/>
            <person name="Sternberg P.W."/>
            <person name="Mortazavi A."/>
        </authorList>
    </citation>
    <scope>NUCLEOTIDE SEQUENCE [LARGE SCALE GENOMIC DNA]</scope>
    <source>
        <strain evidence="1 2">ALL</strain>
    </source>
</reference>
<evidence type="ECO:0008006" key="3">
    <source>
        <dbReference type="Google" id="ProtNLM"/>
    </source>
</evidence>
<evidence type="ECO:0000313" key="1">
    <source>
        <dbReference type="EMBL" id="TKR77014.1"/>
    </source>
</evidence>
<comment type="caution">
    <text evidence="1">The sequence shown here is derived from an EMBL/GenBank/DDBJ whole genome shotgun (WGS) entry which is preliminary data.</text>
</comment>
<reference evidence="1 2" key="2">
    <citation type="journal article" date="2019" name="G3 (Bethesda)">
        <title>Hybrid Assembly of the Genome of the Entomopathogenic Nematode Steinernema carpocapsae Identifies the X-Chromosome.</title>
        <authorList>
            <person name="Serra L."/>
            <person name="Macchietto M."/>
            <person name="Macias-Munoz A."/>
            <person name="McGill C.J."/>
            <person name="Rodriguez I.M."/>
            <person name="Rodriguez B."/>
            <person name="Murad R."/>
            <person name="Mortazavi A."/>
        </authorList>
    </citation>
    <scope>NUCLEOTIDE SEQUENCE [LARGE SCALE GENOMIC DNA]</scope>
    <source>
        <strain evidence="1 2">ALL</strain>
    </source>
</reference>
<accession>A0A4U5N3Z7</accession>
<protein>
    <recommendedName>
        <fullName evidence="3">MSP domain-containing protein</fullName>
    </recommendedName>
</protein>
<dbReference type="OrthoDB" id="5783490at2759"/>
<dbReference type="Proteomes" id="UP000298663">
    <property type="component" value="Unassembled WGS sequence"/>
</dbReference>
<keyword evidence="2" id="KW-1185">Reference proteome</keyword>
<sequence>MAVVVKKVASDATKLNYLGGTPDTELRISPKWVVFSSADGYRSPQVFDFTITNEEKVPVVYRLRTKVTQPFDAGSES</sequence>